<feature type="domain" description="Histidine kinase" evidence="4">
    <location>
        <begin position="184"/>
        <end position="425"/>
    </location>
</feature>
<comment type="catalytic activity">
    <reaction evidence="1">
        <text>ATP + protein L-histidine = ADP + protein N-phospho-L-histidine.</text>
        <dbReference type="EC" id="2.7.13.3"/>
    </reaction>
</comment>
<dbReference type="PANTHER" id="PTHR43065:SF50">
    <property type="entry name" value="HISTIDINE KINASE"/>
    <property type="match status" value="1"/>
</dbReference>
<evidence type="ECO:0000313" key="8">
    <source>
        <dbReference type="Proteomes" id="UP001216510"/>
    </source>
</evidence>
<dbReference type="InterPro" id="IPR035965">
    <property type="entry name" value="PAS-like_dom_sf"/>
</dbReference>
<evidence type="ECO:0000313" key="7">
    <source>
        <dbReference type="EMBL" id="WEF34770.1"/>
    </source>
</evidence>
<dbReference type="PANTHER" id="PTHR43065">
    <property type="entry name" value="SENSOR HISTIDINE KINASE"/>
    <property type="match status" value="1"/>
</dbReference>
<dbReference type="Gene3D" id="3.30.450.20">
    <property type="entry name" value="PAS domain"/>
    <property type="match status" value="1"/>
</dbReference>
<dbReference type="CDD" id="cd16943">
    <property type="entry name" value="HATPase_AtoS-like"/>
    <property type="match status" value="1"/>
</dbReference>
<evidence type="ECO:0000256" key="1">
    <source>
        <dbReference type="ARBA" id="ARBA00000085"/>
    </source>
</evidence>
<dbReference type="Gene3D" id="3.30.565.10">
    <property type="entry name" value="Histidine kinase-like ATPase, C-terminal domain"/>
    <property type="match status" value="1"/>
</dbReference>
<gene>
    <name evidence="7" type="ORF">PX653_08425</name>
</gene>
<dbReference type="InterPro" id="IPR001610">
    <property type="entry name" value="PAC"/>
</dbReference>
<dbReference type="PROSITE" id="PS50113">
    <property type="entry name" value="PAC"/>
    <property type="match status" value="1"/>
</dbReference>
<sequence length="438" mass="48290">MQFEEFESFSVSTPAAHAAASPLVRLQYLVDNTPAIIYCTVPSGDFKMTFVSNNAYNLLGYRPEQMVADPNFWFDHIHPDDAPNIFSSLAKLFTEGQRVYEYRFRIHDGSYLWMHDSLRLIRDEHGTPLEVIGSLTDITARKRMEETLKARGIEQRRLIGELRSAHEQLLQSEKMASIGQLAAGIAHEINNPVGFVNSNMGALKNYVGTLLDVIDRYEQAAASHPALAARLAALRAEADLEFLKDDVVDLVRESMDGLKRVKDIVQALKDFSHVGETEWQIADLHHGLDSTLNIVANEIKYKATVEKQYGVLPQITCLASQLNQVFMNLLINAAHALSGQGVITLRTGANEGWVWVEVGDNGMGIAPENLKRIFEPFFTTKPVGSGTGLGLSLSYGIVNRHGGRIEVASVVGKGTRFTIHLPVMPPAAANAQKPPTTG</sequence>
<keyword evidence="3" id="KW-0597">Phosphoprotein</keyword>
<proteinExistence type="predicted"/>
<dbReference type="CDD" id="cd00082">
    <property type="entry name" value="HisKA"/>
    <property type="match status" value="1"/>
</dbReference>
<dbReference type="SUPFAM" id="SSF55874">
    <property type="entry name" value="ATPase domain of HSP90 chaperone/DNA topoisomerase II/histidine kinase"/>
    <property type="match status" value="1"/>
</dbReference>
<dbReference type="SUPFAM" id="SSF47384">
    <property type="entry name" value="Homodimeric domain of signal transducing histidine kinase"/>
    <property type="match status" value="1"/>
</dbReference>
<dbReference type="InterPro" id="IPR013655">
    <property type="entry name" value="PAS_fold_3"/>
</dbReference>
<dbReference type="SMART" id="SM00091">
    <property type="entry name" value="PAS"/>
    <property type="match status" value="1"/>
</dbReference>
<dbReference type="EC" id="2.7.13.3" evidence="2"/>
<evidence type="ECO:0000256" key="2">
    <source>
        <dbReference type="ARBA" id="ARBA00012438"/>
    </source>
</evidence>
<accession>A0ABY8BFS1</accession>
<dbReference type="InterPro" id="IPR000700">
    <property type="entry name" value="PAS-assoc_C"/>
</dbReference>
<dbReference type="RefSeq" id="WP_277417442.1">
    <property type="nucleotide sequence ID" value="NZ_CP119083.1"/>
</dbReference>
<dbReference type="Proteomes" id="UP001216510">
    <property type="component" value="Chromosome"/>
</dbReference>
<feature type="domain" description="PAS" evidence="5">
    <location>
        <begin position="22"/>
        <end position="96"/>
    </location>
</feature>
<dbReference type="InterPro" id="IPR003661">
    <property type="entry name" value="HisK_dim/P_dom"/>
</dbReference>
<dbReference type="PROSITE" id="PS50112">
    <property type="entry name" value="PAS"/>
    <property type="match status" value="1"/>
</dbReference>
<dbReference type="InterPro" id="IPR036097">
    <property type="entry name" value="HisK_dim/P_sf"/>
</dbReference>
<dbReference type="InterPro" id="IPR004358">
    <property type="entry name" value="Sig_transdc_His_kin-like_C"/>
</dbReference>
<dbReference type="InterPro" id="IPR000014">
    <property type="entry name" value="PAS"/>
</dbReference>
<evidence type="ECO:0000259" key="4">
    <source>
        <dbReference type="PROSITE" id="PS50109"/>
    </source>
</evidence>
<dbReference type="PRINTS" id="PR00344">
    <property type="entry name" value="BCTRLSENSOR"/>
</dbReference>
<dbReference type="Gene3D" id="1.10.287.130">
    <property type="match status" value="1"/>
</dbReference>
<dbReference type="Pfam" id="PF08447">
    <property type="entry name" value="PAS_3"/>
    <property type="match status" value="1"/>
</dbReference>
<dbReference type="NCBIfam" id="TIGR00229">
    <property type="entry name" value="sensory_box"/>
    <property type="match status" value="1"/>
</dbReference>
<dbReference type="EMBL" id="CP119083">
    <property type="protein sequence ID" value="WEF34770.1"/>
    <property type="molecule type" value="Genomic_DNA"/>
</dbReference>
<organism evidence="7 8">
    <name type="scientific">Pseudoduganella chitinolytica</name>
    <dbReference type="NCBI Taxonomy" id="34070"/>
    <lineage>
        <taxon>Bacteria</taxon>
        <taxon>Pseudomonadati</taxon>
        <taxon>Pseudomonadota</taxon>
        <taxon>Betaproteobacteria</taxon>
        <taxon>Burkholderiales</taxon>
        <taxon>Oxalobacteraceae</taxon>
        <taxon>Telluria group</taxon>
        <taxon>Pseudoduganella</taxon>
    </lineage>
</organism>
<protein>
    <recommendedName>
        <fullName evidence="2">histidine kinase</fullName>
        <ecNumber evidence="2">2.7.13.3</ecNumber>
    </recommendedName>
</protein>
<evidence type="ECO:0000259" key="6">
    <source>
        <dbReference type="PROSITE" id="PS50113"/>
    </source>
</evidence>
<feature type="domain" description="PAC" evidence="6">
    <location>
        <begin position="98"/>
        <end position="150"/>
    </location>
</feature>
<dbReference type="InterPro" id="IPR005467">
    <property type="entry name" value="His_kinase_dom"/>
</dbReference>
<keyword evidence="8" id="KW-1185">Reference proteome</keyword>
<dbReference type="GO" id="GO:0005524">
    <property type="term" value="F:ATP binding"/>
    <property type="evidence" value="ECO:0007669"/>
    <property type="project" value="UniProtKB-KW"/>
</dbReference>
<evidence type="ECO:0000259" key="5">
    <source>
        <dbReference type="PROSITE" id="PS50112"/>
    </source>
</evidence>
<dbReference type="SMART" id="SM00086">
    <property type="entry name" value="PAC"/>
    <property type="match status" value="1"/>
</dbReference>
<reference evidence="7 8" key="1">
    <citation type="submission" date="2023-02" db="EMBL/GenBank/DDBJ databases">
        <title>Gemone sequence of Telluria chitinolytica ACM 3522T.</title>
        <authorList>
            <person name="Frediansyah A."/>
            <person name="Miess H."/>
            <person name="Gross H."/>
        </authorList>
    </citation>
    <scope>NUCLEOTIDE SEQUENCE [LARGE SCALE GENOMIC DNA]</scope>
    <source>
        <strain evidence="7 8">ACM 3522</strain>
    </source>
</reference>
<keyword evidence="7" id="KW-0067">ATP-binding</keyword>
<dbReference type="SMART" id="SM00387">
    <property type="entry name" value="HATPase_c"/>
    <property type="match status" value="1"/>
</dbReference>
<dbReference type="InterPro" id="IPR036890">
    <property type="entry name" value="HATPase_C_sf"/>
</dbReference>
<keyword evidence="7" id="KW-0547">Nucleotide-binding</keyword>
<dbReference type="PROSITE" id="PS50109">
    <property type="entry name" value="HIS_KIN"/>
    <property type="match status" value="1"/>
</dbReference>
<name>A0ABY8BFS1_9BURK</name>
<dbReference type="Pfam" id="PF02518">
    <property type="entry name" value="HATPase_c"/>
    <property type="match status" value="1"/>
</dbReference>
<dbReference type="SUPFAM" id="SSF55785">
    <property type="entry name" value="PYP-like sensor domain (PAS domain)"/>
    <property type="match status" value="1"/>
</dbReference>
<dbReference type="InterPro" id="IPR003594">
    <property type="entry name" value="HATPase_dom"/>
</dbReference>
<dbReference type="CDD" id="cd00130">
    <property type="entry name" value="PAS"/>
    <property type="match status" value="1"/>
</dbReference>
<evidence type="ECO:0000256" key="3">
    <source>
        <dbReference type="ARBA" id="ARBA00022553"/>
    </source>
</evidence>